<dbReference type="OrthoDB" id="10548542at2759"/>
<reference evidence="1" key="1">
    <citation type="submission" date="2021-03" db="EMBL/GenBank/DDBJ databases">
        <authorList>
            <person name="Bekaert M."/>
        </authorList>
    </citation>
    <scope>NUCLEOTIDE SEQUENCE</scope>
</reference>
<keyword evidence="2" id="KW-1185">Reference proteome</keyword>
<sequence>MEVKDKYKEVVTSQNVFLQPQDVRGAVSDSVSDASTKHCFDMDMGEIRNLIGAVLCPTNKMQGTGRMKNFFDNPENCPQWWKDTSVPFASLNHPKSKLYLQFLISMKAKRRLIALEKHDLSAFKKVKITEASKPVYLSSDEECQEGFTTHQPSWQSSKFKEYKAKLNGTYLDRCFTKAEDLYRAE</sequence>
<protein>
    <submittedName>
        <fullName evidence="1">Uncharacterized protein</fullName>
    </submittedName>
</protein>
<evidence type="ECO:0000313" key="1">
    <source>
        <dbReference type="EMBL" id="CAG2243580.1"/>
    </source>
</evidence>
<evidence type="ECO:0000313" key="2">
    <source>
        <dbReference type="Proteomes" id="UP000683360"/>
    </source>
</evidence>
<organism evidence="1 2">
    <name type="scientific">Mytilus edulis</name>
    <name type="common">Blue mussel</name>
    <dbReference type="NCBI Taxonomy" id="6550"/>
    <lineage>
        <taxon>Eukaryota</taxon>
        <taxon>Metazoa</taxon>
        <taxon>Spiralia</taxon>
        <taxon>Lophotrochozoa</taxon>
        <taxon>Mollusca</taxon>
        <taxon>Bivalvia</taxon>
        <taxon>Autobranchia</taxon>
        <taxon>Pteriomorphia</taxon>
        <taxon>Mytilida</taxon>
        <taxon>Mytiloidea</taxon>
        <taxon>Mytilidae</taxon>
        <taxon>Mytilinae</taxon>
        <taxon>Mytilus</taxon>
    </lineage>
</organism>
<name>A0A8S3ULL4_MYTED</name>
<dbReference type="EMBL" id="CAJPWZ010002705">
    <property type="protein sequence ID" value="CAG2243580.1"/>
    <property type="molecule type" value="Genomic_DNA"/>
</dbReference>
<gene>
    <name evidence="1" type="ORF">MEDL_55677</name>
</gene>
<proteinExistence type="predicted"/>
<dbReference type="AlphaFoldDB" id="A0A8S3ULL4"/>
<accession>A0A8S3ULL4</accession>
<comment type="caution">
    <text evidence="1">The sequence shown here is derived from an EMBL/GenBank/DDBJ whole genome shotgun (WGS) entry which is preliminary data.</text>
</comment>
<dbReference type="Proteomes" id="UP000683360">
    <property type="component" value="Unassembled WGS sequence"/>
</dbReference>